<evidence type="ECO:0000313" key="11">
    <source>
        <dbReference type="Proteomes" id="UP000176846"/>
    </source>
</evidence>
<comment type="similarity">
    <text evidence="2">In the N-terminal section; belongs to the N-acetylglucosamine-1-phosphate uridyltransferase family.</text>
</comment>
<evidence type="ECO:0000256" key="8">
    <source>
        <dbReference type="ARBA" id="ARBA00049628"/>
    </source>
</evidence>
<dbReference type="PANTHER" id="PTHR43584">
    <property type="entry name" value="NUCLEOTIDYL TRANSFERASE"/>
    <property type="match status" value="1"/>
</dbReference>
<dbReference type="GO" id="GO:0003977">
    <property type="term" value="F:UDP-N-acetylglucosamine diphosphorylase activity"/>
    <property type="evidence" value="ECO:0007669"/>
    <property type="project" value="UniProtKB-EC"/>
</dbReference>
<dbReference type="Gene3D" id="3.90.550.10">
    <property type="entry name" value="Spore Coat Polysaccharide Biosynthesis Protein SpsA, Chain A"/>
    <property type="match status" value="1"/>
</dbReference>
<proteinExistence type="inferred from homology"/>
<dbReference type="GO" id="GO:0019134">
    <property type="term" value="F:glucosamine-1-phosphate N-acetyltransferase activity"/>
    <property type="evidence" value="ECO:0007669"/>
    <property type="project" value="UniProtKB-EC"/>
</dbReference>
<evidence type="ECO:0000256" key="3">
    <source>
        <dbReference type="ARBA" id="ARBA00022679"/>
    </source>
</evidence>
<evidence type="ECO:0000256" key="6">
    <source>
        <dbReference type="ARBA" id="ARBA00048247"/>
    </source>
</evidence>
<keyword evidence="5" id="KW-0012">Acyltransferase</keyword>
<accession>A0A1F7UW77</accession>
<dbReference type="InterPro" id="IPR025877">
    <property type="entry name" value="MobA-like_NTP_Trfase"/>
</dbReference>
<evidence type="ECO:0000256" key="2">
    <source>
        <dbReference type="ARBA" id="ARBA00007947"/>
    </source>
</evidence>
<dbReference type="PANTHER" id="PTHR43584:SF3">
    <property type="entry name" value="BIFUNCTIONAL PROTEIN GLMU"/>
    <property type="match status" value="1"/>
</dbReference>
<comment type="caution">
    <text evidence="10">The sequence shown here is derived from an EMBL/GenBank/DDBJ whole genome shotgun (WGS) entry which is preliminary data.</text>
</comment>
<reference evidence="10 11" key="1">
    <citation type="journal article" date="2016" name="Nat. Commun.">
        <title>Thousands of microbial genomes shed light on interconnected biogeochemical processes in an aquifer system.</title>
        <authorList>
            <person name="Anantharaman K."/>
            <person name="Brown C.T."/>
            <person name="Hug L.A."/>
            <person name="Sharon I."/>
            <person name="Castelle C.J."/>
            <person name="Probst A.J."/>
            <person name="Thomas B.C."/>
            <person name="Singh A."/>
            <person name="Wilkins M.J."/>
            <person name="Karaoz U."/>
            <person name="Brodie E.L."/>
            <person name="Williams K.H."/>
            <person name="Hubbard S.S."/>
            <person name="Banfield J.F."/>
        </authorList>
    </citation>
    <scope>NUCLEOTIDE SEQUENCE [LARGE SCALE GENOMIC DNA]</scope>
</reference>
<comment type="similarity">
    <text evidence="1">In the C-terminal section; belongs to the transferase hexapeptide repeat family.</text>
</comment>
<dbReference type="InterPro" id="IPR029044">
    <property type="entry name" value="Nucleotide-diphossugar_trans"/>
</dbReference>
<organism evidence="10 11">
    <name type="scientific">Candidatus Uhrbacteria bacterium RIFCSPLOWO2_01_FULL_47_25</name>
    <dbReference type="NCBI Taxonomy" id="1802402"/>
    <lineage>
        <taxon>Bacteria</taxon>
        <taxon>Candidatus Uhriibacteriota</taxon>
    </lineage>
</organism>
<protein>
    <recommendedName>
        <fullName evidence="9">MobA-like NTP transferase domain-containing protein</fullName>
    </recommendedName>
</protein>
<comment type="catalytic activity">
    <reaction evidence="6">
        <text>alpha-D-glucosamine 1-phosphate + acetyl-CoA = N-acetyl-alpha-D-glucosamine 1-phosphate + CoA + H(+)</text>
        <dbReference type="Rhea" id="RHEA:13725"/>
        <dbReference type="ChEBI" id="CHEBI:15378"/>
        <dbReference type="ChEBI" id="CHEBI:57287"/>
        <dbReference type="ChEBI" id="CHEBI:57288"/>
        <dbReference type="ChEBI" id="CHEBI:57776"/>
        <dbReference type="ChEBI" id="CHEBI:58516"/>
        <dbReference type="EC" id="2.3.1.157"/>
    </reaction>
</comment>
<evidence type="ECO:0000256" key="1">
    <source>
        <dbReference type="ARBA" id="ARBA00007707"/>
    </source>
</evidence>
<keyword evidence="4" id="KW-0548">Nucleotidyltransferase</keyword>
<sequence length="266" mass="29708">MKSNEGVTRTGIVILAAGRGARMNHAIPKVLVLVGGVPMILRALSAAEAANFKTKPVVVVGYKKELVKKIVGARARYAWQCRQLGTGHAVAATKSLLYKKVGQVIVIYGDHPFTSANLLRRLASLQERTRAVVAMTTVVVPNFLGPRRIFLRYGHIVRDPRGRFVKRCVEYKDATARERAIREVNSGHYCFEAKWLWQSLPKLKRKNFKNEYYLTDLIGLAVAEGRRVAPLALKNWHEGLGVNTMEEVKIAEGVATKNLKSKSYEL</sequence>
<comment type="function">
    <text evidence="8">Catalyzes the last two sequential reactions in the de novo biosynthetic pathway for UDP-N-acetylglucosamine (UDP-GlcNAc). The C-terminal domain catalyzes the transfer of acetyl group from acetyl coenzyme A to glucosamine-1-phosphate (GlcN-1-P) to produce N-acetylglucosamine-1-phosphate (GlcNAc-1-P), which is converted into UDP-GlcNAc by the transfer of uridine 5-monophosphate (from uridine 5-triphosphate), a reaction catalyzed by the N-terminal domain.</text>
</comment>
<gene>
    <name evidence="10" type="ORF">A2936_03740</name>
</gene>
<dbReference type="AlphaFoldDB" id="A0A1F7UW77"/>
<evidence type="ECO:0000259" key="9">
    <source>
        <dbReference type="Pfam" id="PF12804"/>
    </source>
</evidence>
<dbReference type="InterPro" id="IPR050065">
    <property type="entry name" value="GlmU-like"/>
</dbReference>
<comment type="catalytic activity">
    <reaction evidence="7">
        <text>N-acetyl-alpha-D-glucosamine 1-phosphate + UTP + H(+) = UDP-N-acetyl-alpha-D-glucosamine + diphosphate</text>
        <dbReference type="Rhea" id="RHEA:13509"/>
        <dbReference type="ChEBI" id="CHEBI:15378"/>
        <dbReference type="ChEBI" id="CHEBI:33019"/>
        <dbReference type="ChEBI" id="CHEBI:46398"/>
        <dbReference type="ChEBI" id="CHEBI:57705"/>
        <dbReference type="ChEBI" id="CHEBI:57776"/>
        <dbReference type="EC" id="2.7.7.23"/>
    </reaction>
</comment>
<evidence type="ECO:0000256" key="4">
    <source>
        <dbReference type="ARBA" id="ARBA00022695"/>
    </source>
</evidence>
<dbReference type="Proteomes" id="UP000176846">
    <property type="component" value="Unassembled WGS sequence"/>
</dbReference>
<name>A0A1F7UW77_9BACT</name>
<dbReference type="EMBL" id="MGEK01000019">
    <property type="protein sequence ID" value="OGL82506.1"/>
    <property type="molecule type" value="Genomic_DNA"/>
</dbReference>
<keyword evidence="3" id="KW-0808">Transferase</keyword>
<dbReference type="Pfam" id="PF12804">
    <property type="entry name" value="NTP_transf_3"/>
    <property type="match status" value="1"/>
</dbReference>
<dbReference type="SUPFAM" id="SSF53448">
    <property type="entry name" value="Nucleotide-diphospho-sugar transferases"/>
    <property type="match status" value="1"/>
</dbReference>
<feature type="domain" description="MobA-like NTP transferase" evidence="9">
    <location>
        <begin position="13"/>
        <end position="136"/>
    </location>
</feature>
<evidence type="ECO:0000256" key="5">
    <source>
        <dbReference type="ARBA" id="ARBA00023315"/>
    </source>
</evidence>
<evidence type="ECO:0000313" key="10">
    <source>
        <dbReference type="EMBL" id="OGL82506.1"/>
    </source>
</evidence>
<evidence type="ECO:0000256" key="7">
    <source>
        <dbReference type="ARBA" id="ARBA00048493"/>
    </source>
</evidence>